<keyword evidence="6" id="KW-1185">Reference proteome</keyword>
<dbReference type="InterPro" id="IPR029056">
    <property type="entry name" value="Ribokinase-like"/>
</dbReference>
<keyword evidence="3 5" id="KW-0418">Kinase</keyword>
<evidence type="ECO:0000259" key="4">
    <source>
        <dbReference type="Pfam" id="PF00294"/>
    </source>
</evidence>
<evidence type="ECO:0000313" key="5">
    <source>
        <dbReference type="EMBL" id="MBC2608028.1"/>
    </source>
</evidence>
<keyword evidence="2" id="KW-0808">Transferase</keyword>
<gene>
    <name evidence="5" type="ORF">H5P27_18385</name>
</gene>
<dbReference type="Gene3D" id="3.40.1190.20">
    <property type="match status" value="1"/>
</dbReference>
<comment type="caution">
    <text evidence="5">The sequence shown here is derived from an EMBL/GenBank/DDBJ whole genome shotgun (WGS) entry which is preliminary data.</text>
</comment>
<dbReference type="PANTHER" id="PTHR43085">
    <property type="entry name" value="HEXOKINASE FAMILY MEMBER"/>
    <property type="match status" value="1"/>
</dbReference>
<dbReference type="InterPro" id="IPR011611">
    <property type="entry name" value="PfkB_dom"/>
</dbReference>
<dbReference type="CDD" id="cd01167">
    <property type="entry name" value="bac_FRK"/>
    <property type="match status" value="1"/>
</dbReference>
<dbReference type="PROSITE" id="PS00583">
    <property type="entry name" value="PFKB_KINASES_1"/>
    <property type="match status" value="1"/>
</dbReference>
<dbReference type="InterPro" id="IPR050306">
    <property type="entry name" value="PfkB_Carbo_kinase"/>
</dbReference>
<accession>A0A7X1EA93</accession>
<reference evidence="5 6" key="1">
    <citation type="submission" date="2020-07" db="EMBL/GenBank/DDBJ databases">
        <authorList>
            <person name="Feng X."/>
        </authorList>
    </citation>
    <scope>NUCLEOTIDE SEQUENCE [LARGE SCALE GENOMIC DNA]</scope>
    <source>
        <strain evidence="5 6">JCM23202</strain>
    </source>
</reference>
<dbReference type="RefSeq" id="WP_185661885.1">
    <property type="nucleotide sequence ID" value="NZ_CAWPOO010000013.1"/>
</dbReference>
<name>A0A7X1EA93_9BACT</name>
<comment type="similarity">
    <text evidence="1">Belongs to the carbohydrate kinase PfkB family.</text>
</comment>
<evidence type="ECO:0000256" key="1">
    <source>
        <dbReference type="ARBA" id="ARBA00010688"/>
    </source>
</evidence>
<dbReference type="PANTHER" id="PTHR43085:SF57">
    <property type="entry name" value="CARBOHYDRATE KINASE PFKB DOMAIN-CONTAINING PROTEIN"/>
    <property type="match status" value="1"/>
</dbReference>
<organism evidence="5 6">
    <name type="scientific">Pelagicoccus albus</name>
    <dbReference type="NCBI Taxonomy" id="415222"/>
    <lineage>
        <taxon>Bacteria</taxon>
        <taxon>Pseudomonadati</taxon>
        <taxon>Verrucomicrobiota</taxon>
        <taxon>Opitutia</taxon>
        <taxon>Puniceicoccales</taxon>
        <taxon>Pelagicoccaceae</taxon>
        <taxon>Pelagicoccus</taxon>
    </lineage>
</organism>
<proteinExistence type="inferred from homology"/>
<evidence type="ECO:0000313" key="6">
    <source>
        <dbReference type="Proteomes" id="UP000526501"/>
    </source>
</evidence>
<sequence>MTKRFIVAGIGEVLWDLFPNHKRLGGAPANFACHVQQLGPSAYPVSCVGADELGDEIFTHLSRLGVDTVYVTEVPDSRTGIVDVVLKFGKPTYEIHEDVAWDHIPFTAELSELAEKLDAVCFGSLSQRSEVSKRTIQSFLGKMREGALKIFDVNLRQSYFSAGLLEDSLKLANVLKLSDEELPVLADMFELEGSVQQQLAQLADRFSLRLVAYTRGPEGSLLYTPEESDDFPGIEVQAVDTVGAGDSFTATLCVGLLLGKPLSEVNRFANEVAAYVCSQKGATPGFPLQMASKWSLT</sequence>
<dbReference type="EMBL" id="JACHVC010000013">
    <property type="protein sequence ID" value="MBC2608028.1"/>
    <property type="molecule type" value="Genomic_DNA"/>
</dbReference>
<dbReference type="Pfam" id="PF00294">
    <property type="entry name" value="PfkB"/>
    <property type="match status" value="1"/>
</dbReference>
<dbReference type="AlphaFoldDB" id="A0A7X1EA93"/>
<feature type="domain" description="Carbohydrate kinase PfkB" evidence="4">
    <location>
        <begin position="21"/>
        <end position="285"/>
    </location>
</feature>
<evidence type="ECO:0000256" key="3">
    <source>
        <dbReference type="ARBA" id="ARBA00022777"/>
    </source>
</evidence>
<dbReference type="GO" id="GO:0016301">
    <property type="term" value="F:kinase activity"/>
    <property type="evidence" value="ECO:0007669"/>
    <property type="project" value="UniProtKB-KW"/>
</dbReference>
<dbReference type="SUPFAM" id="SSF53613">
    <property type="entry name" value="Ribokinase-like"/>
    <property type="match status" value="1"/>
</dbReference>
<dbReference type="Proteomes" id="UP000526501">
    <property type="component" value="Unassembled WGS sequence"/>
</dbReference>
<dbReference type="InterPro" id="IPR002173">
    <property type="entry name" value="Carboh/pur_kinase_PfkB_CS"/>
</dbReference>
<protein>
    <submittedName>
        <fullName evidence="5">Carbohydrate kinase</fullName>
    </submittedName>
</protein>
<evidence type="ECO:0000256" key="2">
    <source>
        <dbReference type="ARBA" id="ARBA00022679"/>
    </source>
</evidence>